<sequence length="225" mass="24711">MAEIDTPQDPTQDRRCRGRPQVRPDDETRQIIYEAARHEFAGAGYAATSIETVARRAGVSTKTLYRLIPNKAALFEGMVADRLDRFVSEVKLQSGDHTDLETALCAALMVCADLALDEEVIALQRIILQETGKFSDLAGVFYRNAIVRTGAALADWLRVQESRGLIVLEDVDDAAGMLLGMVTSAPRRAALFGHVPLPSRPQIEARARRCAALFLRGCETGTRGR</sequence>
<feature type="region of interest" description="Disordered" evidence="3">
    <location>
        <begin position="1"/>
        <end position="24"/>
    </location>
</feature>
<dbReference type="Gene3D" id="1.10.357.10">
    <property type="entry name" value="Tetracycline Repressor, domain 2"/>
    <property type="match status" value="1"/>
</dbReference>
<dbReference type="Proteomes" id="UP000189935">
    <property type="component" value="Chromosome I"/>
</dbReference>
<dbReference type="PANTHER" id="PTHR30055">
    <property type="entry name" value="HTH-TYPE TRANSCRIPTIONAL REGULATOR RUTR"/>
    <property type="match status" value="1"/>
</dbReference>
<dbReference type="InterPro" id="IPR001647">
    <property type="entry name" value="HTH_TetR"/>
</dbReference>
<evidence type="ECO:0000259" key="4">
    <source>
        <dbReference type="PROSITE" id="PS50977"/>
    </source>
</evidence>
<feature type="DNA-binding region" description="H-T-H motif" evidence="2">
    <location>
        <begin position="49"/>
        <end position="68"/>
    </location>
</feature>
<dbReference type="GO" id="GO:0000976">
    <property type="term" value="F:transcription cis-regulatory region binding"/>
    <property type="evidence" value="ECO:0007669"/>
    <property type="project" value="TreeGrafter"/>
</dbReference>
<dbReference type="GO" id="GO:0003700">
    <property type="term" value="F:DNA-binding transcription factor activity"/>
    <property type="evidence" value="ECO:0007669"/>
    <property type="project" value="TreeGrafter"/>
</dbReference>
<dbReference type="Pfam" id="PF14246">
    <property type="entry name" value="TetR_C_7"/>
    <property type="match status" value="1"/>
</dbReference>
<evidence type="ECO:0000313" key="5">
    <source>
        <dbReference type="EMBL" id="SHL41215.1"/>
    </source>
</evidence>
<protein>
    <submittedName>
        <fullName evidence="5">Transcriptional regulator, TetR family</fullName>
    </submittedName>
</protein>
<reference evidence="5 6" key="1">
    <citation type="submission" date="2016-11" db="EMBL/GenBank/DDBJ databases">
        <authorList>
            <person name="Jaros S."/>
            <person name="Januszkiewicz K."/>
            <person name="Wedrychowicz H."/>
        </authorList>
    </citation>
    <scope>NUCLEOTIDE SEQUENCE [LARGE SCALE GENOMIC DNA]</scope>
    <source>
        <strain evidence="5 6">GAS499</strain>
    </source>
</reference>
<evidence type="ECO:0000313" key="6">
    <source>
        <dbReference type="Proteomes" id="UP000189935"/>
    </source>
</evidence>
<dbReference type="PROSITE" id="PS50977">
    <property type="entry name" value="HTH_TETR_2"/>
    <property type="match status" value="1"/>
</dbReference>
<dbReference type="InterPro" id="IPR009057">
    <property type="entry name" value="Homeodomain-like_sf"/>
</dbReference>
<dbReference type="OrthoDB" id="7584337at2"/>
<evidence type="ECO:0000256" key="2">
    <source>
        <dbReference type="PROSITE-ProRule" id="PRU00335"/>
    </source>
</evidence>
<dbReference type="PANTHER" id="PTHR30055:SF223">
    <property type="entry name" value="HTH-TYPE TRANSCRIPTIONAL REGULATOR UIDR"/>
    <property type="match status" value="1"/>
</dbReference>
<dbReference type="AlphaFoldDB" id="A0A1M7AF55"/>
<name>A0A1M7AF55_9BRAD</name>
<dbReference type="RefSeq" id="WP_079543098.1">
    <property type="nucleotide sequence ID" value="NZ_LT670844.1"/>
</dbReference>
<keyword evidence="1 2" id="KW-0238">DNA-binding</keyword>
<evidence type="ECO:0000256" key="3">
    <source>
        <dbReference type="SAM" id="MobiDB-lite"/>
    </source>
</evidence>
<proteinExistence type="predicted"/>
<dbReference type="InterPro" id="IPR050109">
    <property type="entry name" value="HTH-type_TetR-like_transc_reg"/>
</dbReference>
<dbReference type="EMBL" id="LT670844">
    <property type="protein sequence ID" value="SHL41215.1"/>
    <property type="molecule type" value="Genomic_DNA"/>
</dbReference>
<dbReference type="PRINTS" id="PR00455">
    <property type="entry name" value="HTHTETR"/>
</dbReference>
<organism evidence="5 6">
    <name type="scientific">Bradyrhizobium lablabi</name>
    <dbReference type="NCBI Taxonomy" id="722472"/>
    <lineage>
        <taxon>Bacteria</taxon>
        <taxon>Pseudomonadati</taxon>
        <taxon>Pseudomonadota</taxon>
        <taxon>Alphaproteobacteria</taxon>
        <taxon>Hyphomicrobiales</taxon>
        <taxon>Nitrobacteraceae</taxon>
        <taxon>Bradyrhizobium</taxon>
    </lineage>
</organism>
<feature type="domain" description="HTH tetR-type" evidence="4">
    <location>
        <begin position="26"/>
        <end position="86"/>
    </location>
</feature>
<dbReference type="SUPFAM" id="SSF46689">
    <property type="entry name" value="Homeodomain-like"/>
    <property type="match status" value="1"/>
</dbReference>
<evidence type="ECO:0000256" key="1">
    <source>
        <dbReference type="ARBA" id="ARBA00023125"/>
    </source>
</evidence>
<dbReference type="Pfam" id="PF00440">
    <property type="entry name" value="TetR_N"/>
    <property type="match status" value="1"/>
</dbReference>
<gene>
    <name evidence="5" type="ORF">SAMN05444159_5837</name>
</gene>
<accession>A0A1M7AF55</accession>
<dbReference type="InterPro" id="IPR039536">
    <property type="entry name" value="TetR_C_Proteobacteria"/>
</dbReference>